<protein>
    <submittedName>
        <fullName evidence="3">NERD domain-containing protein</fullName>
    </submittedName>
</protein>
<feature type="domain" description="NERD" evidence="2">
    <location>
        <begin position="75"/>
        <end position="186"/>
    </location>
</feature>
<keyword evidence="1" id="KW-0472">Membrane</keyword>
<dbReference type="OrthoDB" id="5793358at2"/>
<sequence>MAERHHPQVGPQSAVINESRSSVVTLSGDGTRKRRAAQSIVDRLLRLQGSTPPRTRWERLLGRSPLGRNCEGLYQGALGEIAVGAWLKALSSDWAVFHSLPLGLEGWDIDHVLIGPGGIVTINTKHHRDAPIVVTHDEISVDGQPVPYLRHSEFEAEYINTLLQDRHQSSPPVHPTVVFVAPREMLFTSIPSQVTVLDLTGLLTWLSALPVVLDQADQHAIVELFDNPATWANAQVDVGDSLLERFEALEAEIRAARRQRTIRLPLESLLAICLTTTGVLVALALIPAQ</sequence>
<dbReference type="InterPro" id="IPR011528">
    <property type="entry name" value="NERD"/>
</dbReference>
<reference evidence="3 4" key="1">
    <citation type="submission" date="2019-03" db="EMBL/GenBank/DDBJ databases">
        <title>Genomics of glacier-inhabiting Cryobacterium strains.</title>
        <authorList>
            <person name="Liu Q."/>
            <person name="Xin Y.-H."/>
        </authorList>
    </citation>
    <scope>NUCLEOTIDE SEQUENCE [LARGE SCALE GENOMIC DNA]</scope>
    <source>
        <strain evidence="3 4">Hh15</strain>
    </source>
</reference>
<evidence type="ECO:0000313" key="4">
    <source>
        <dbReference type="Proteomes" id="UP000297654"/>
    </source>
</evidence>
<evidence type="ECO:0000259" key="2">
    <source>
        <dbReference type="PROSITE" id="PS50965"/>
    </source>
</evidence>
<dbReference type="PROSITE" id="PS50965">
    <property type="entry name" value="NERD"/>
    <property type="match status" value="1"/>
</dbReference>
<keyword evidence="4" id="KW-1185">Reference proteome</keyword>
<accession>A0A5F0D617</accession>
<evidence type="ECO:0000313" key="3">
    <source>
        <dbReference type="EMBL" id="TFB89979.1"/>
    </source>
</evidence>
<name>A0A5F0D617_9MICO</name>
<evidence type="ECO:0000256" key="1">
    <source>
        <dbReference type="SAM" id="Phobius"/>
    </source>
</evidence>
<gene>
    <name evidence="3" type="ORF">E3O10_07625</name>
</gene>
<keyword evidence="1" id="KW-0812">Transmembrane</keyword>
<feature type="transmembrane region" description="Helical" evidence="1">
    <location>
        <begin position="264"/>
        <end position="286"/>
    </location>
</feature>
<keyword evidence="1" id="KW-1133">Transmembrane helix</keyword>
<organism evidence="3 4">
    <name type="scientific">Cryobacterium luteum</name>
    <dbReference type="NCBI Taxonomy" id="1424661"/>
    <lineage>
        <taxon>Bacteria</taxon>
        <taxon>Bacillati</taxon>
        <taxon>Actinomycetota</taxon>
        <taxon>Actinomycetes</taxon>
        <taxon>Micrococcales</taxon>
        <taxon>Microbacteriaceae</taxon>
        <taxon>Cryobacterium</taxon>
    </lineage>
</organism>
<dbReference type="AlphaFoldDB" id="A0A5F0D617"/>
<dbReference type="Pfam" id="PF08378">
    <property type="entry name" value="NERD"/>
    <property type="match status" value="1"/>
</dbReference>
<dbReference type="EMBL" id="SOFF01000028">
    <property type="protein sequence ID" value="TFB89979.1"/>
    <property type="molecule type" value="Genomic_DNA"/>
</dbReference>
<comment type="caution">
    <text evidence="3">The sequence shown here is derived from an EMBL/GenBank/DDBJ whole genome shotgun (WGS) entry which is preliminary data.</text>
</comment>
<dbReference type="Proteomes" id="UP000297654">
    <property type="component" value="Unassembled WGS sequence"/>
</dbReference>
<proteinExistence type="predicted"/>